<name>A0A2M8P8E5_9CHLR</name>
<dbReference type="EMBL" id="PGTM01000737">
    <property type="protein sequence ID" value="PJF33831.1"/>
    <property type="molecule type" value="Genomic_DNA"/>
</dbReference>
<reference evidence="2 3" key="1">
    <citation type="submission" date="2017-11" db="EMBL/GenBank/DDBJ databases">
        <title>Evolution of Phototrophy in the Chloroflexi Phylum Driven by Horizontal Gene Transfer.</title>
        <authorList>
            <person name="Ward L.M."/>
            <person name="Hemp J."/>
            <person name="Shih P.M."/>
            <person name="Mcglynn S.E."/>
            <person name="Fischer W."/>
        </authorList>
    </citation>
    <scope>NUCLEOTIDE SEQUENCE [LARGE SCALE GENOMIC DNA]</scope>
    <source>
        <strain evidence="2">JP3_13</strain>
    </source>
</reference>
<proteinExistence type="predicted"/>
<dbReference type="Pfam" id="PF08241">
    <property type="entry name" value="Methyltransf_11"/>
    <property type="match status" value="1"/>
</dbReference>
<evidence type="ECO:0000313" key="3">
    <source>
        <dbReference type="Proteomes" id="UP000229681"/>
    </source>
</evidence>
<sequence length="116" mass="12985">MRLIRARAEQLPFRAQAFPAAISTFPTAFILAPETLREVYRVLQPSGRLIIVPNATLTGKNLAQRSLERAYRLTGQRQTVPFDLHERFRAAGFQLSFADVPAQRSIAHVVIAEKVG</sequence>
<comment type="caution">
    <text evidence="2">The sequence shown here is derived from an EMBL/GenBank/DDBJ whole genome shotgun (WGS) entry which is preliminary data.</text>
</comment>
<dbReference type="AlphaFoldDB" id="A0A2M8P8E5"/>
<evidence type="ECO:0000313" key="2">
    <source>
        <dbReference type="EMBL" id="PJF33831.1"/>
    </source>
</evidence>
<dbReference type="InterPro" id="IPR013216">
    <property type="entry name" value="Methyltransf_11"/>
</dbReference>
<gene>
    <name evidence="2" type="ORF">CUN49_17620</name>
</gene>
<dbReference type="SUPFAM" id="SSF53335">
    <property type="entry name" value="S-adenosyl-L-methionine-dependent methyltransferases"/>
    <property type="match status" value="1"/>
</dbReference>
<dbReference type="Gene3D" id="3.40.50.150">
    <property type="entry name" value="Vaccinia Virus protein VP39"/>
    <property type="match status" value="1"/>
</dbReference>
<accession>A0A2M8P8E5</accession>
<dbReference type="Proteomes" id="UP000229681">
    <property type="component" value="Unassembled WGS sequence"/>
</dbReference>
<dbReference type="InterPro" id="IPR029063">
    <property type="entry name" value="SAM-dependent_MTases_sf"/>
</dbReference>
<organism evidence="2 3">
    <name type="scientific">Candidatus Thermofonsia Clade 1 bacterium</name>
    <dbReference type="NCBI Taxonomy" id="2364210"/>
    <lineage>
        <taxon>Bacteria</taxon>
        <taxon>Bacillati</taxon>
        <taxon>Chloroflexota</taxon>
        <taxon>Candidatus Thermofontia</taxon>
        <taxon>Candidatus Thermofonsia Clade 1</taxon>
    </lineage>
</organism>
<dbReference type="GO" id="GO:0008757">
    <property type="term" value="F:S-adenosylmethionine-dependent methyltransferase activity"/>
    <property type="evidence" value="ECO:0007669"/>
    <property type="project" value="InterPro"/>
</dbReference>
<evidence type="ECO:0000259" key="1">
    <source>
        <dbReference type="Pfam" id="PF08241"/>
    </source>
</evidence>
<protein>
    <recommendedName>
        <fullName evidence="1">Methyltransferase type 11 domain-containing protein</fullName>
    </recommendedName>
</protein>
<feature type="domain" description="Methyltransferase type 11" evidence="1">
    <location>
        <begin position="2"/>
        <end position="51"/>
    </location>
</feature>